<keyword evidence="2" id="KW-1185">Reference proteome</keyword>
<reference evidence="1" key="1">
    <citation type="submission" date="2018-05" db="EMBL/GenBank/DDBJ databases">
        <title>Draft genome of Mucuna pruriens seed.</title>
        <authorList>
            <person name="Nnadi N.E."/>
            <person name="Vos R."/>
            <person name="Hasami M.H."/>
            <person name="Devisetty U.K."/>
            <person name="Aguiy J.C."/>
        </authorList>
    </citation>
    <scope>NUCLEOTIDE SEQUENCE [LARGE SCALE GENOMIC DNA]</scope>
    <source>
        <strain evidence="1">JCA_2017</strain>
    </source>
</reference>
<name>A0A371FYN6_MUCPR</name>
<feature type="non-terminal residue" evidence="1">
    <location>
        <position position="1"/>
    </location>
</feature>
<dbReference type="AlphaFoldDB" id="A0A371FYN6"/>
<evidence type="ECO:0000313" key="1">
    <source>
        <dbReference type="EMBL" id="RDX83434.1"/>
    </source>
</evidence>
<comment type="caution">
    <text evidence="1">The sequence shown here is derived from an EMBL/GenBank/DDBJ whole genome shotgun (WGS) entry which is preliminary data.</text>
</comment>
<dbReference type="EMBL" id="QJKJ01007363">
    <property type="protein sequence ID" value="RDX83434.1"/>
    <property type="molecule type" value="Genomic_DNA"/>
</dbReference>
<gene>
    <name evidence="1" type="ORF">CR513_35643</name>
</gene>
<accession>A0A371FYN6</accession>
<dbReference type="Proteomes" id="UP000257109">
    <property type="component" value="Unassembled WGS sequence"/>
</dbReference>
<evidence type="ECO:0000313" key="2">
    <source>
        <dbReference type="Proteomes" id="UP000257109"/>
    </source>
</evidence>
<protein>
    <submittedName>
        <fullName evidence="1">Uncharacterized protein</fullName>
    </submittedName>
</protein>
<proteinExistence type="predicted"/>
<sequence length="122" mass="14914">MIKYSWERFIKQSILKSDNNKEYLKSIFDAMITSCNTQRNEWLLDELIEESMKKVKSNNVQFVASTESTKDKKVGKVVKHLNPKKKFIKDNYKYRKRYNHKVNDYKLLKKKKHERQDTFFWL</sequence>
<organism evidence="1 2">
    <name type="scientific">Mucuna pruriens</name>
    <name type="common">Velvet bean</name>
    <name type="synonym">Dolichos pruriens</name>
    <dbReference type="NCBI Taxonomy" id="157652"/>
    <lineage>
        <taxon>Eukaryota</taxon>
        <taxon>Viridiplantae</taxon>
        <taxon>Streptophyta</taxon>
        <taxon>Embryophyta</taxon>
        <taxon>Tracheophyta</taxon>
        <taxon>Spermatophyta</taxon>
        <taxon>Magnoliopsida</taxon>
        <taxon>eudicotyledons</taxon>
        <taxon>Gunneridae</taxon>
        <taxon>Pentapetalae</taxon>
        <taxon>rosids</taxon>
        <taxon>fabids</taxon>
        <taxon>Fabales</taxon>
        <taxon>Fabaceae</taxon>
        <taxon>Papilionoideae</taxon>
        <taxon>50 kb inversion clade</taxon>
        <taxon>NPAAA clade</taxon>
        <taxon>indigoferoid/millettioid clade</taxon>
        <taxon>Phaseoleae</taxon>
        <taxon>Mucuna</taxon>
    </lineage>
</organism>